<sequence length="228" mass="24392">MPSWLFFKQIYYRVNLIAASALARCEGRRHGGDAAVNKSERQPMDLTGKLLIAMPDIGDPRFDQTLVYLCSHTDDGAMGLIVNKAATGVSLRDILDQLEIVIKDAPNGDIPVRFGGPVETQRGFVLHSSEYESSVSSLAVAEGFSMTATLDVLEDVAAGTGPEQFLIMLGYAGWGPGQLEAEIGENGWLTADATHELIFDTIDGDKWVAALKTLGVDPIVLSASAGHA</sequence>
<accession>A0A843YCS8</accession>
<dbReference type="EMBL" id="WIBF01000005">
    <property type="protein sequence ID" value="MQQ08741.1"/>
    <property type="molecule type" value="Genomic_DNA"/>
</dbReference>
<dbReference type="InterPro" id="IPR003774">
    <property type="entry name" value="AlgH-like"/>
</dbReference>
<comment type="similarity">
    <text evidence="1 2">Belongs to the UPF0301 (AlgH) family.</text>
</comment>
<reference evidence="3 4" key="1">
    <citation type="submission" date="2019-10" db="EMBL/GenBank/DDBJ databases">
        <title>Epibacterium sp. nov., isolated from seawater.</title>
        <authorList>
            <person name="Zhang X."/>
            <person name="Li N."/>
        </authorList>
    </citation>
    <scope>NUCLEOTIDE SEQUENCE [LARGE SCALE GENOMIC DNA]</scope>
    <source>
        <strain evidence="3 4">SM1979</strain>
    </source>
</reference>
<dbReference type="Gene3D" id="3.40.1740.10">
    <property type="entry name" value="VC0467-like"/>
    <property type="match status" value="1"/>
</dbReference>
<dbReference type="GO" id="GO:0005829">
    <property type="term" value="C:cytosol"/>
    <property type="evidence" value="ECO:0007669"/>
    <property type="project" value="TreeGrafter"/>
</dbReference>
<dbReference type="Proteomes" id="UP000444174">
    <property type="component" value="Unassembled WGS sequence"/>
</dbReference>
<organism evidence="3 4">
    <name type="scientific">Tritonibacter litoralis</name>
    <dbReference type="NCBI Taxonomy" id="2662264"/>
    <lineage>
        <taxon>Bacteria</taxon>
        <taxon>Pseudomonadati</taxon>
        <taxon>Pseudomonadota</taxon>
        <taxon>Alphaproteobacteria</taxon>
        <taxon>Rhodobacterales</taxon>
        <taxon>Paracoccaceae</taxon>
        <taxon>Tritonibacter</taxon>
    </lineage>
</organism>
<name>A0A843YCS8_9RHOB</name>
<dbReference type="PANTHER" id="PTHR30327:SF1">
    <property type="entry name" value="UPF0301 PROTEIN YQGE"/>
    <property type="match status" value="1"/>
</dbReference>
<evidence type="ECO:0000313" key="4">
    <source>
        <dbReference type="Proteomes" id="UP000444174"/>
    </source>
</evidence>
<dbReference type="NCBIfam" id="NF001268">
    <property type="entry name" value="PRK00228.1-4"/>
    <property type="match status" value="1"/>
</dbReference>
<evidence type="ECO:0000256" key="2">
    <source>
        <dbReference type="HAMAP-Rule" id="MF_00758"/>
    </source>
</evidence>
<dbReference type="PANTHER" id="PTHR30327">
    <property type="entry name" value="UNCHARACTERIZED PROTEIN YQGE"/>
    <property type="match status" value="1"/>
</dbReference>
<dbReference type="SUPFAM" id="SSF143456">
    <property type="entry name" value="VC0467-like"/>
    <property type="match status" value="1"/>
</dbReference>
<dbReference type="HAMAP" id="MF_00758">
    <property type="entry name" value="UPF0301"/>
    <property type="match status" value="1"/>
</dbReference>
<keyword evidence="4" id="KW-1185">Reference proteome</keyword>
<comment type="caution">
    <text evidence="3">The sequence shown here is derived from an EMBL/GenBank/DDBJ whole genome shotgun (WGS) entry which is preliminary data.</text>
</comment>
<proteinExistence type="inferred from homology"/>
<evidence type="ECO:0000256" key="1">
    <source>
        <dbReference type="ARBA" id="ARBA00009600"/>
    </source>
</evidence>
<gene>
    <name evidence="3" type="ORF">GFB49_09775</name>
</gene>
<dbReference type="Pfam" id="PF02622">
    <property type="entry name" value="DUF179"/>
    <property type="match status" value="1"/>
</dbReference>
<evidence type="ECO:0000313" key="3">
    <source>
        <dbReference type="EMBL" id="MQQ08741.1"/>
    </source>
</evidence>
<dbReference type="AlphaFoldDB" id="A0A843YCS8"/>
<protein>
    <recommendedName>
        <fullName evidence="2">UPF0301 protein GFB49_09775</fullName>
    </recommendedName>
</protein>